<dbReference type="SUPFAM" id="SSF51206">
    <property type="entry name" value="cAMP-binding domain-like"/>
    <property type="match status" value="1"/>
</dbReference>
<dbReference type="Pfam" id="PF00027">
    <property type="entry name" value="cNMP_binding"/>
    <property type="match status" value="1"/>
</dbReference>
<reference evidence="3" key="1">
    <citation type="submission" date="2016-03" db="EMBL/GenBank/DDBJ databases">
        <title>Draft genome sequence of Paenibacillus glacialis DSM 22343.</title>
        <authorList>
            <person name="Shin S.-K."/>
            <person name="Yi H."/>
        </authorList>
    </citation>
    <scope>NUCLEOTIDE SEQUENCE [LARGE SCALE GENOMIC DNA]</scope>
    <source>
        <strain evidence="3">CCUG 60099</strain>
    </source>
</reference>
<organism evidence="2 3">
    <name type="scientific">Flavobacterium piscis</name>
    <dbReference type="NCBI Taxonomy" id="1114874"/>
    <lineage>
        <taxon>Bacteria</taxon>
        <taxon>Pseudomonadati</taxon>
        <taxon>Bacteroidota</taxon>
        <taxon>Flavobacteriia</taxon>
        <taxon>Flavobacteriales</taxon>
        <taxon>Flavobacteriaceae</taxon>
        <taxon>Flavobacterium</taxon>
    </lineage>
</organism>
<dbReference type="InterPro" id="IPR000595">
    <property type="entry name" value="cNMP-bd_dom"/>
</dbReference>
<gene>
    <name evidence="2" type="ORF">FLP_13415</name>
</gene>
<dbReference type="InterPro" id="IPR018490">
    <property type="entry name" value="cNMP-bd_dom_sf"/>
</dbReference>
<name>A0ABX2XI87_9FLAO</name>
<evidence type="ECO:0000259" key="1">
    <source>
        <dbReference type="Pfam" id="PF00027"/>
    </source>
</evidence>
<sequence>MIEMSNDFKAIRELVLHYIDIDDIEWEHCKSMFSLRRIKKKEIILRKGEVCRGIYFVVKGLLRIYFIDQNDEEKTFHFSLENTFATDYQSFLKVTAADFHIQALENTTVIMINYEMLQLLYTNLRHGEKLGRVIAEDYFFLMNDKIKGFYTQTPLQRYNNMNASFPKILTRVPQHYIASYLNISPVHLSRLKRGVE</sequence>
<dbReference type="Proteomes" id="UP000093343">
    <property type="component" value="Unassembled WGS sequence"/>
</dbReference>
<evidence type="ECO:0000313" key="3">
    <source>
        <dbReference type="Proteomes" id="UP000093343"/>
    </source>
</evidence>
<evidence type="ECO:0000313" key="2">
    <source>
        <dbReference type="EMBL" id="OCB73672.1"/>
    </source>
</evidence>
<comment type="caution">
    <text evidence="2">The sequence shown here is derived from an EMBL/GenBank/DDBJ whole genome shotgun (WGS) entry which is preliminary data.</text>
</comment>
<dbReference type="RefSeq" id="WP_065449991.1">
    <property type="nucleotide sequence ID" value="NZ_LVEN01000027.1"/>
</dbReference>
<protein>
    <recommendedName>
        <fullName evidence="1">Cyclic nucleotide-binding domain-containing protein</fullName>
    </recommendedName>
</protein>
<keyword evidence="3" id="KW-1185">Reference proteome</keyword>
<proteinExistence type="predicted"/>
<feature type="domain" description="Cyclic nucleotide-binding" evidence="1">
    <location>
        <begin position="36"/>
        <end position="118"/>
    </location>
</feature>
<dbReference type="CDD" id="cd00038">
    <property type="entry name" value="CAP_ED"/>
    <property type="match status" value="1"/>
</dbReference>
<accession>A0ABX2XI87</accession>
<dbReference type="InterPro" id="IPR014710">
    <property type="entry name" value="RmlC-like_jellyroll"/>
</dbReference>
<dbReference type="Gene3D" id="2.60.120.10">
    <property type="entry name" value="Jelly Rolls"/>
    <property type="match status" value="1"/>
</dbReference>
<dbReference type="EMBL" id="LVEN01000027">
    <property type="protein sequence ID" value="OCB73672.1"/>
    <property type="molecule type" value="Genomic_DNA"/>
</dbReference>